<name>A0ABY8XUU3_9PSEU</name>
<evidence type="ECO:0000313" key="3">
    <source>
        <dbReference type="Proteomes" id="UP001227101"/>
    </source>
</evidence>
<dbReference type="Pfam" id="PF01638">
    <property type="entry name" value="HxlR"/>
    <property type="match status" value="1"/>
</dbReference>
<keyword evidence="3" id="KW-1185">Reference proteome</keyword>
<feature type="domain" description="HTH hxlR-type" evidence="1">
    <location>
        <begin position="20"/>
        <end position="101"/>
    </location>
</feature>
<proteinExistence type="predicted"/>
<dbReference type="InterPro" id="IPR002577">
    <property type="entry name" value="HTH_HxlR"/>
</dbReference>
<dbReference type="SUPFAM" id="SSF46785">
    <property type="entry name" value="Winged helix' DNA-binding domain"/>
    <property type="match status" value="1"/>
</dbReference>
<organism evidence="2 3">
    <name type="scientific">Amycolatopsis nalaikhensis</name>
    <dbReference type="NCBI Taxonomy" id="715472"/>
    <lineage>
        <taxon>Bacteria</taxon>
        <taxon>Bacillati</taxon>
        <taxon>Actinomycetota</taxon>
        <taxon>Actinomycetes</taxon>
        <taxon>Pseudonocardiales</taxon>
        <taxon>Pseudonocardiaceae</taxon>
        <taxon>Amycolatopsis</taxon>
    </lineage>
</organism>
<gene>
    <name evidence="2" type="ORF">QP939_11765</name>
</gene>
<accession>A0ABY8XUU3</accession>
<dbReference type="InterPro" id="IPR036390">
    <property type="entry name" value="WH_DNA-bd_sf"/>
</dbReference>
<dbReference type="RefSeq" id="WP_285456754.1">
    <property type="nucleotide sequence ID" value="NZ_CP127173.1"/>
</dbReference>
<dbReference type="Proteomes" id="UP001227101">
    <property type="component" value="Chromosome"/>
</dbReference>
<sequence>MADDVVAWLSDVVGRPGAVEVVEALADGAKSHIALCAAVPLAKRKLERVLRTLAAEGVLVRCDEPGTWDLWPGRTTRYALTASGRELVAVLSDLDVWVAIYERYLDGRCDGDHRRIRRTWR</sequence>
<dbReference type="InterPro" id="IPR036388">
    <property type="entry name" value="WH-like_DNA-bd_sf"/>
</dbReference>
<protein>
    <submittedName>
        <fullName evidence="2">Winged helix-turn-helix transcriptional regulator</fullName>
    </submittedName>
</protein>
<dbReference type="Gene3D" id="1.10.10.10">
    <property type="entry name" value="Winged helix-like DNA-binding domain superfamily/Winged helix DNA-binding domain"/>
    <property type="match status" value="1"/>
</dbReference>
<evidence type="ECO:0000259" key="1">
    <source>
        <dbReference type="Pfam" id="PF01638"/>
    </source>
</evidence>
<dbReference type="EMBL" id="CP127173">
    <property type="protein sequence ID" value="WIV59247.1"/>
    <property type="molecule type" value="Genomic_DNA"/>
</dbReference>
<reference evidence="2 3" key="1">
    <citation type="submission" date="2023-06" db="EMBL/GenBank/DDBJ databases">
        <authorList>
            <person name="Oyuntsetseg B."/>
            <person name="Kim S.B."/>
        </authorList>
    </citation>
    <scope>NUCLEOTIDE SEQUENCE [LARGE SCALE GENOMIC DNA]</scope>
    <source>
        <strain evidence="2 3">2-2</strain>
    </source>
</reference>
<evidence type="ECO:0000313" key="2">
    <source>
        <dbReference type="EMBL" id="WIV59247.1"/>
    </source>
</evidence>